<dbReference type="OrthoDB" id="4734798at2"/>
<dbReference type="AlphaFoldDB" id="A0A1X1YJ47"/>
<protein>
    <submittedName>
        <fullName evidence="1">Uncharacterized protein</fullName>
    </submittedName>
</protein>
<sequence>MKIENQADVERIMAERNVSFVFRPSVTAQPDGTWIARYPGADWSVSGRDAEEARRRLHAEELARMPDPNHSEWKVDAVRRHLTEGPIDGVYELDNETADQVINAGTQTALDTEIAAIDHRRSEDGIAF</sequence>
<accession>A0A1X1YJ47</accession>
<organism evidence="1 2">
    <name type="scientific">Mycobacterium kyorinense</name>
    <dbReference type="NCBI Taxonomy" id="487514"/>
    <lineage>
        <taxon>Bacteria</taxon>
        <taxon>Bacillati</taxon>
        <taxon>Actinomycetota</taxon>
        <taxon>Actinomycetes</taxon>
        <taxon>Mycobacteriales</taxon>
        <taxon>Mycobacteriaceae</taxon>
        <taxon>Mycobacterium</taxon>
    </lineage>
</organism>
<evidence type="ECO:0000313" key="1">
    <source>
        <dbReference type="EMBL" id="ORW11043.1"/>
    </source>
</evidence>
<comment type="caution">
    <text evidence="1">The sequence shown here is derived from an EMBL/GenBank/DDBJ whole genome shotgun (WGS) entry which is preliminary data.</text>
</comment>
<keyword evidence="2" id="KW-1185">Reference proteome</keyword>
<reference evidence="1 2" key="1">
    <citation type="submission" date="2016-01" db="EMBL/GenBank/DDBJ databases">
        <title>The new phylogeny of the genus Mycobacterium.</title>
        <authorList>
            <person name="Tarcisio F."/>
            <person name="Conor M."/>
            <person name="Antonella G."/>
            <person name="Elisabetta G."/>
            <person name="Giulia F.S."/>
            <person name="Sara T."/>
            <person name="Anna F."/>
            <person name="Clotilde B."/>
            <person name="Roberto B."/>
            <person name="Veronica D.S."/>
            <person name="Fabio R."/>
            <person name="Monica P."/>
            <person name="Olivier J."/>
            <person name="Enrico T."/>
            <person name="Nicola S."/>
        </authorList>
    </citation>
    <scope>NUCLEOTIDE SEQUENCE [LARGE SCALE GENOMIC DNA]</scope>
    <source>
        <strain evidence="1 2">DSM 45166</strain>
    </source>
</reference>
<dbReference type="Proteomes" id="UP000193487">
    <property type="component" value="Unassembled WGS sequence"/>
</dbReference>
<gene>
    <name evidence="1" type="ORF">AWC14_19180</name>
</gene>
<name>A0A1X1YJ47_9MYCO</name>
<dbReference type="EMBL" id="LQPE01000010">
    <property type="protein sequence ID" value="ORW11043.1"/>
    <property type="molecule type" value="Genomic_DNA"/>
</dbReference>
<proteinExistence type="predicted"/>
<evidence type="ECO:0000313" key="2">
    <source>
        <dbReference type="Proteomes" id="UP000193487"/>
    </source>
</evidence>
<dbReference type="RefSeq" id="WP_052425495.1">
    <property type="nucleotide sequence ID" value="NZ_BBKA01000019.1"/>
</dbReference>